<reference evidence="3" key="1">
    <citation type="submission" date="2015-08" db="EMBL/GenBank/DDBJ databases">
        <title>Fjat-10028 dsm 16317.</title>
        <authorList>
            <person name="Liu B."/>
            <person name="Wang J."/>
            <person name="Zhu Y."/>
            <person name="Liu G."/>
            <person name="Chen Q."/>
            <person name="Chen Z."/>
            <person name="Lan J."/>
            <person name="Che J."/>
            <person name="Ge C."/>
            <person name="Shi H."/>
            <person name="Pan Z."/>
            <person name="Liu X."/>
        </authorList>
    </citation>
    <scope>NUCLEOTIDE SEQUENCE [LARGE SCALE GENOMIC DNA]</scope>
    <source>
        <strain evidence="3">DSM 16317</strain>
    </source>
</reference>
<dbReference type="GeneID" id="301135208"/>
<keyword evidence="1" id="KW-0472">Membrane</keyword>
<feature type="transmembrane region" description="Helical" evidence="1">
    <location>
        <begin position="46"/>
        <end position="67"/>
    </location>
</feature>
<organism evidence="2 3">
    <name type="scientific">Viridibacillus arvi</name>
    <dbReference type="NCBI Taxonomy" id="263475"/>
    <lineage>
        <taxon>Bacteria</taxon>
        <taxon>Bacillati</taxon>
        <taxon>Bacillota</taxon>
        <taxon>Bacilli</taxon>
        <taxon>Bacillales</taxon>
        <taxon>Caryophanaceae</taxon>
        <taxon>Viridibacillus</taxon>
    </lineage>
</organism>
<dbReference type="Proteomes" id="UP000036867">
    <property type="component" value="Unassembled WGS sequence"/>
</dbReference>
<comment type="caution">
    <text evidence="2">The sequence shown here is derived from an EMBL/GenBank/DDBJ whole genome shotgun (WGS) entry which is preliminary data.</text>
</comment>
<dbReference type="EMBL" id="LILB01000001">
    <property type="protein sequence ID" value="KOO51582.1"/>
    <property type="molecule type" value="Genomic_DNA"/>
</dbReference>
<evidence type="ECO:0000313" key="2">
    <source>
        <dbReference type="EMBL" id="KOO51582.1"/>
    </source>
</evidence>
<feature type="transmembrane region" description="Helical" evidence="1">
    <location>
        <begin position="7"/>
        <end position="26"/>
    </location>
</feature>
<name>A0A0M0LL15_9BACL</name>
<accession>A0A0M0LL15</accession>
<protein>
    <submittedName>
        <fullName evidence="2">Uncharacterized protein</fullName>
    </submittedName>
</protein>
<gene>
    <name evidence="2" type="ORF">AMD00_03690</name>
</gene>
<dbReference type="AlphaFoldDB" id="A0A0M0LL15"/>
<sequence length="80" mass="9089">MRKNIKIWISFGIALLLGLPFKWIFYKGDDVGISIFTIFDYGINNLFFALSTLALNTLLLFGLISLIEKVWNSISIKSNS</sequence>
<proteinExistence type="predicted"/>
<dbReference type="OrthoDB" id="9934257at2"/>
<keyword evidence="1" id="KW-1133">Transmembrane helix</keyword>
<keyword evidence="1" id="KW-0812">Transmembrane</keyword>
<evidence type="ECO:0000313" key="3">
    <source>
        <dbReference type="Proteomes" id="UP000036867"/>
    </source>
</evidence>
<keyword evidence="3" id="KW-1185">Reference proteome</keyword>
<evidence type="ECO:0000256" key="1">
    <source>
        <dbReference type="SAM" id="Phobius"/>
    </source>
</evidence>
<dbReference type="RefSeq" id="WP_053415726.1">
    <property type="nucleotide sequence ID" value="NZ_LILB01000001.1"/>
</dbReference>